<feature type="transmembrane region" description="Helical" evidence="1">
    <location>
        <begin position="36"/>
        <end position="58"/>
    </location>
</feature>
<organism evidence="2 3">
    <name type="scientific">Enterococcus sulfureus ATCC 49903</name>
    <dbReference type="NCBI Taxonomy" id="1140003"/>
    <lineage>
        <taxon>Bacteria</taxon>
        <taxon>Bacillati</taxon>
        <taxon>Bacillota</taxon>
        <taxon>Bacilli</taxon>
        <taxon>Lactobacillales</taxon>
        <taxon>Enterococcaceae</taxon>
        <taxon>Enterococcus</taxon>
    </lineage>
</organism>
<dbReference type="EMBL" id="ASWO01000003">
    <property type="protein sequence ID" value="EOT86199.1"/>
    <property type="molecule type" value="Genomic_DNA"/>
</dbReference>
<keyword evidence="1" id="KW-0472">Membrane</keyword>
<evidence type="ECO:0000256" key="1">
    <source>
        <dbReference type="SAM" id="Phobius"/>
    </source>
</evidence>
<name>S0NXX2_9ENTE</name>
<protein>
    <submittedName>
        <fullName evidence="2">Uncharacterized protein</fullName>
    </submittedName>
</protein>
<dbReference type="AlphaFoldDB" id="S0NXX2"/>
<keyword evidence="1" id="KW-1133">Transmembrane helix</keyword>
<dbReference type="OrthoDB" id="2197126at2"/>
<keyword evidence="3" id="KW-1185">Reference proteome</keyword>
<reference evidence="2 3" key="1">
    <citation type="submission" date="2013-03" db="EMBL/GenBank/DDBJ databases">
        <title>The Genome Sequence of Enterococcus sulfureus ATCC_49903 (PacBio/Illumina hybrid assembly).</title>
        <authorList>
            <consortium name="The Broad Institute Genomics Platform"/>
            <consortium name="The Broad Institute Genome Sequencing Center for Infectious Disease"/>
            <person name="Earl A."/>
            <person name="Russ C."/>
            <person name="Gilmore M."/>
            <person name="Surin D."/>
            <person name="Walker B."/>
            <person name="Young S."/>
            <person name="Zeng Q."/>
            <person name="Gargeya S."/>
            <person name="Fitzgerald M."/>
            <person name="Haas B."/>
            <person name="Abouelleil A."/>
            <person name="Allen A.W."/>
            <person name="Alvarado L."/>
            <person name="Arachchi H.M."/>
            <person name="Berlin A.M."/>
            <person name="Chapman S.B."/>
            <person name="Gainer-Dewar J."/>
            <person name="Goldberg J."/>
            <person name="Griggs A."/>
            <person name="Gujja S."/>
            <person name="Hansen M."/>
            <person name="Howarth C."/>
            <person name="Imamovic A."/>
            <person name="Ireland A."/>
            <person name="Larimer J."/>
            <person name="McCowan C."/>
            <person name="Murphy C."/>
            <person name="Pearson M."/>
            <person name="Poon T.W."/>
            <person name="Priest M."/>
            <person name="Roberts A."/>
            <person name="Saif S."/>
            <person name="Shea T."/>
            <person name="Sisk P."/>
            <person name="Sykes S."/>
            <person name="Wortman J."/>
            <person name="Nusbaum C."/>
            <person name="Birren B."/>
        </authorList>
    </citation>
    <scope>NUCLEOTIDE SEQUENCE [LARGE SCALE GENOMIC DNA]</scope>
    <source>
        <strain evidence="2 3">ATCC 49903</strain>
    </source>
</reference>
<evidence type="ECO:0000313" key="3">
    <source>
        <dbReference type="Proteomes" id="UP000015961"/>
    </source>
</evidence>
<feature type="transmembrane region" description="Helical" evidence="1">
    <location>
        <begin position="7"/>
        <end position="24"/>
    </location>
</feature>
<evidence type="ECO:0000313" key="2">
    <source>
        <dbReference type="EMBL" id="EOT86199.1"/>
    </source>
</evidence>
<comment type="caution">
    <text evidence="2">The sequence shown here is derived from an EMBL/GenBank/DDBJ whole genome shotgun (WGS) entry which is preliminary data.</text>
</comment>
<accession>S0NXX2</accession>
<keyword evidence="1" id="KW-0812">Transmembrane</keyword>
<dbReference type="Proteomes" id="UP000015961">
    <property type="component" value="Unassembled WGS sequence"/>
</dbReference>
<proteinExistence type="predicted"/>
<gene>
    <name evidence="2" type="ORF">I573_00952</name>
</gene>
<sequence length="63" mass="7617">MRKRKKRFIYLLPIVLYIFVRIVILKIDNKLTISYFLNYELSGVIGFVIGYALLYYLVLRKNK</sequence>